<dbReference type="Proteomes" id="UP000094828">
    <property type="component" value="Unassembled WGS sequence"/>
</dbReference>
<reference evidence="6 7" key="1">
    <citation type="submission" date="2016-05" db="EMBL/GenBank/DDBJ databases">
        <title>Genomic and physiological characterization of Planctopirus sp. isolated from fresh water lake.</title>
        <authorList>
            <person name="Subhash Y."/>
            <person name="Ramana C."/>
        </authorList>
    </citation>
    <scope>NUCLEOTIDE SEQUENCE [LARGE SCALE GENOMIC DNA]</scope>
    <source>
        <strain evidence="6 7">JC280</strain>
    </source>
</reference>
<dbReference type="InterPro" id="IPR014284">
    <property type="entry name" value="RNA_pol_sigma-70_dom"/>
</dbReference>
<evidence type="ECO:0000256" key="1">
    <source>
        <dbReference type="ARBA" id="ARBA00010641"/>
    </source>
</evidence>
<dbReference type="InterPro" id="IPR013325">
    <property type="entry name" value="RNA_pol_sigma_r2"/>
</dbReference>
<evidence type="ECO:0000256" key="4">
    <source>
        <dbReference type="ARBA" id="ARBA00023163"/>
    </source>
</evidence>
<evidence type="ECO:0000256" key="3">
    <source>
        <dbReference type="ARBA" id="ARBA00023082"/>
    </source>
</evidence>
<dbReference type="GO" id="GO:0006352">
    <property type="term" value="P:DNA-templated transcription initiation"/>
    <property type="evidence" value="ECO:0007669"/>
    <property type="project" value="InterPro"/>
</dbReference>
<dbReference type="EMBL" id="LYDR01000128">
    <property type="protein sequence ID" value="ODA29512.1"/>
    <property type="molecule type" value="Genomic_DNA"/>
</dbReference>
<evidence type="ECO:0000256" key="2">
    <source>
        <dbReference type="ARBA" id="ARBA00023015"/>
    </source>
</evidence>
<dbReference type="InterPro" id="IPR036388">
    <property type="entry name" value="WH-like_DNA-bd_sf"/>
</dbReference>
<organism evidence="6 7">
    <name type="scientific">Planctopirus hydrillae</name>
    <dbReference type="NCBI Taxonomy" id="1841610"/>
    <lineage>
        <taxon>Bacteria</taxon>
        <taxon>Pseudomonadati</taxon>
        <taxon>Planctomycetota</taxon>
        <taxon>Planctomycetia</taxon>
        <taxon>Planctomycetales</taxon>
        <taxon>Planctomycetaceae</taxon>
        <taxon>Planctopirus</taxon>
    </lineage>
</organism>
<dbReference type="STRING" id="1841610.A6X21_08670"/>
<dbReference type="PANTHER" id="PTHR43133:SF51">
    <property type="entry name" value="RNA POLYMERASE SIGMA FACTOR"/>
    <property type="match status" value="1"/>
</dbReference>
<dbReference type="AlphaFoldDB" id="A0A1C3E8F2"/>
<gene>
    <name evidence="6" type="ORF">A6X21_08670</name>
</gene>
<dbReference type="RefSeq" id="WP_068849732.1">
    <property type="nucleotide sequence ID" value="NZ_LYDR01000128.1"/>
</dbReference>
<dbReference type="SUPFAM" id="SSF88659">
    <property type="entry name" value="Sigma3 and sigma4 domains of RNA polymerase sigma factors"/>
    <property type="match status" value="1"/>
</dbReference>
<dbReference type="PANTHER" id="PTHR43133">
    <property type="entry name" value="RNA POLYMERASE ECF-TYPE SIGMA FACTO"/>
    <property type="match status" value="1"/>
</dbReference>
<protein>
    <submittedName>
        <fullName evidence="6">RNA polymerase subunit sigma</fullName>
    </submittedName>
</protein>
<proteinExistence type="inferred from homology"/>
<evidence type="ECO:0000259" key="5">
    <source>
        <dbReference type="Pfam" id="PF04542"/>
    </source>
</evidence>
<evidence type="ECO:0000313" key="7">
    <source>
        <dbReference type="Proteomes" id="UP000094828"/>
    </source>
</evidence>
<dbReference type="GO" id="GO:0016987">
    <property type="term" value="F:sigma factor activity"/>
    <property type="evidence" value="ECO:0007669"/>
    <property type="project" value="UniProtKB-KW"/>
</dbReference>
<dbReference type="Pfam" id="PF04542">
    <property type="entry name" value="Sigma70_r2"/>
    <property type="match status" value="1"/>
</dbReference>
<dbReference type="NCBIfam" id="TIGR02937">
    <property type="entry name" value="sigma70-ECF"/>
    <property type="match status" value="1"/>
</dbReference>
<dbReference type="Gene3D" id="1.10.10.10">
    <property type="entry name" value="Winged helix-like DNA-binding domain superfamily/Winged helix DNA-binding domain"/>
    <property type="match status" value="1"/>
</dbReference>
<dbReference type="InterPro" id="IPR007627">
    <property type="entry name" value="RNA_pol_sigma70_r2"/>
</dbReference>
<evidence type="ECO:0000313" key="6">
    <source>
        <dbReference type="EMBL" id="ODA29512.1"/>
    </source>
</evidence>
<name>A0A1C3E8F2_9PLAN</name>
<dbReference type="Gene3D" id="1.10.1740.10">
    <property type="match status" value="1"/>
</dbReference>
<dbReference type="InterPro" id="IPR013324">
    <property type="entry name" value="RNA_pol_sigma_r3/r4-like"/>
</dbReference>
<comment type="caution">
    <text evidence="6">The sequence shown here is derived from an EMBL/GenBank/DDBJ whole genome shotgun (WGS) entry which is preliminary data.</text>
</comment>
<comment type="similarity">
    <text evidence="1">Belongs to the sigma-70 factor family. ECF subfamily.</text>
</comment>
<dbReference type="SUPFAM" id="SSF88946">
    <property type="entry name" value="Sigma2 domain of RNA polymerase sigma factors"/>
    <property type="match status" value="1"/>
</dbReference>
<keyword evidence="2" id="KW-0805">Transcription regulation</keyword>
<keyword evidence="4" id="KW-0804">Transcription</keyword>
<keyword evidence="7" id="KW-1185">Reference proteome</keyword>
<feature type="domain" description="RNA polymerase sigma-70 region 2" evidence="5">
    <location>
        <begin position="26"/>
        <end position="90"/>
    </location>
</feature>
<dbReference type="OrthoDB" id="9795666at2"/>
<dbReference type="InterPro" id="IPR039425">
    <property type="entry name" value="RNA_pol_sigma-70-like"/>
</dbReference>
<sequence length="184" mass="21006">MVDELELLQLVELAQSGDRQAFGVLARQFESTIFAIALRRLRNRTEAAELTQDVLVQAMRKLPQLREPERFAGWLRRITVRMAINRVVRRPKETISSPEIFGNIRGEGRSPLEHILKGEAAGEVKAGLRKLRALDRATLLAFYFEGQSLIEMSQQFQSPVGTIKRRLHTARNRLKDVLTHLQPA</sequence>
<accession>A0A1C3E8F2</accession>
<keyword evidence="3" id="KW-0731">Sigma factor</keyword>